<dbReference type="PANTHER" id="PTHR43549">
    <property type="entry name" value="MULTIDRUG RESISTANCE PROTEIN YPNP-RELATED"/>
    <property type="match status" value="1"/>
</dbReference>
<evidence type="ECO:0000256" key="5">
    <source>
        <dbReference type="ARBA" id="ARBA00022989"/>
    </source>
</evidence>
<gene>
    <name evidence="8" type="ORF">PPNO1_LOCUS7280</name>
</gene>
<dbReference type="OrthoDB" id="2119662at2759"/>
<keyword evidence="2" id="KW-0813">Transport</keyword>
<name>A0A9P1MDU1_9PEZI</name>
<feature type="transmembrane region" description="Helical" evidence="7">
    <location>
        <begin position="91"/>
        <end position="112"/>
    </location>
</feature>
<accession>A0A9P1MDU1</accession>
<evidence type="ECO:0000256" key="1">
    <source>
        <dbReference type="ARBA" id="ARBA00004651"/>
    </source>
</evidence>
<dbReference type="InterPro" id="IPR052031">
    <property type="entry name" value="Membrane_Transporter-Flippase"/>
</dbReference>
<evidence type="ECO:0000256" key="2">
    <source>
        <dbReference type="ARBA" id="ARBA00022448"/>
    </source>
</evidence>
<evidence type="ECO:0000313" key="9">
    <source>
        <dbReference type="Proteomes" id="UP000838763"/>
    </source>
</evidence>
<keyword evidence="9" id="KW-1185">Reference proteome</keyword>
<dbReference type="GO" id="GO:0005886">
    <property type="term" value="C:plasma membrane"/>
    <property type="evidence" value="ECO:0007669"/>
    <property type="project" value="UniProtKB-SubCell"/>
</dbReference>
<feature type="transmembrane region" description="Helical" evidence="7">
    <location>
        <begin position="339"/>
        <end position="360"/>
    </location>
</feature>
<dbReference type="PANTHER" id="PTHR43549:SF2">
    <property type="entry name" value="MULTIDRUG RESISTANCE PROTEIN NORM-RELATED"/>
    <property type="match status" value="1"/>
</dbReference>
<comment type="subcellular location">
    <subcellularLocation>
        <location evidence="1">Cell membrane</location>
        <topology evidence="1">Multi-pass membrane protein</topology>
    </subcellularLocation>
</comment>
<dbReference type="EMBL" id="CALLCH030000016">
    <property type="protein sequence ID" value="CAI4217677.1"/>
    <property type="molecule type" value="Genomic_DNA"/>
</dbReference>
<keyword evidence="3" id="KW-1003">Cell membrane</keyword>
<evidence type="ECO:0000256" key="4">
    <source>
        <dbReference type="ARBA" id="ARBA00022692"/>
    </source>
</evidence>
<protein>
    <submittedName>
        <fullName evidence="8">Uncharacterized protein</fullName>
    </submittedName>
</protein>
<dbReference type="AlphaFoldDB" id="A0A9P1MDU1"/>
<dbReference type="Proteomes" id="UP000838763">
    <property type="component" value="Unassembled WGS sequence"/>
</dbReference>
<evidence type="ECO:0000256" key="3">
    <source>
        <dbReference type="ARBA" id="ARBA00022475"/>
    </source>
</evidence>
<feature type="transmembrane region" description="Helical" evidence="7">
    <location>
        <begin position="32"/>
        <end position="50"/>
    </location>
</feature>
<evidence type="ECO:0000256" key="7">
    <source>
        <dbReference type="SAM" id="Phobius"/>
    </source>
</evidence>
<evidence type="ECO:0000313" key="8">
    <source>
        <dbReference type="EMBL" id="CAI4217677.1"/>
    </source>
</evidence>
<feature type="transmembrane region" description="Helical" evidence="7">
    <location>
        <begin position="446"/>
        <end position="464"/>
    </location>
</feature>
<feature type="transmembrane region" description="Helical" evidence="7">
    <location>
        <begin position="198"/>
        <end position="218"/>
    </location>
</feature>
<reference evidence="8" key="1">
    <citation type="submission" date="2022-11" db="EMBL/GenBank/DDBJ databases">
        <authorList>
            <person name="Scott C."/>
            <person name="Bruce N."/>
        </authorList>
    </citation>
    <scope>NUCLEOTIDE SEQUENCE</scope>
</reference>
<keyword evidence="4 7" id="KW-0812">Transmembrane</keyword>
<feature type="transmembrane region" description="Helical" evidence="7">
    <location>
        <begin position="56"/>
        <end position="79"/>
    </location>
</feature>
<feature type="transmembrane region" description="Helical" evidence="7">
    <location>
        <begin position="411"/>
        <end position="434"/>
    </location>
</feature>
<feature type="transmembrane region" description="Helical" evidence="7">
    <location>
        <begin position="262"/>
        <end position="284"/>
    </location>
</feature>
<keyword evidence="6 7" id="KW-0472">Membrane</keyword>
<proteinExistence type="predicted"/>
<organism evidence="8 9">
    <name type="scientific">Parascedosporium putredinis</name>
    <dbReference type="NCBI Taxonomy" id="1442378"/>
    <lineage>
        <taxon>Eukaryota</taxon>
        <taxon>Fungi</taxon>
        <taxon>Dikarya</taxon>
        <taxon>Ascomycota</taxon>
        <taxon>Pezizomycotina</taxon>
        <taxon>Sordariomycetes</taxon>
        <taxon>Hypocreomycetidae</taxon>
        <taxon>Microascales</taxon>
        <taxon>Microascaceae</taxon>
        <taxon>Parascedosporium</taxon>
    </lineage>
</organism>
<feature type="transmembrane region" description="Helical" evidence="7">
    <location>
        <begin position="388"/>
        <end position="405"/>
    </location>
</feature>
<sequence>MLPKDIPEPTDGVAHDLGEVVSGSQRGLHRTTYFGTLLFNAAAFLLPALHGTLSKLWVANIDSSLVVTTDIYTYIGVIAEASRSLSQRLQLTHTLILFQSILGLMMSVVFVATAPNFAKGFVPAEVSKASIAYVRISAFSALASAVETSVSAATRALDRPDVPLLISSVKFGVNIVLDILIISKVHVGKHEPTVNMQAGIQLACGLTSAGVGLVYFLWRSRSRKRREGDDDGVGTSPTLKSLYILLYPGIATFIESAVRNTLYLWLITTIVAMGLTYSTAWSIFVTIRWGLVMVPVLALEQTSLAFTGHAWGSWRHSVGVANLRPRMTLLQARAVLQPAITSLGIAVAIEIPLCLLFTYFGARPFARYLSGSSEVADITAMMWRSVDWCYIFYAASTQLATILLATRPRWYLWQSLVSNLCYVLPWAIACQVADLSSDRAWTYHKFVFGGSLIFSFVDVLVAAYEGLPYCWQVREYKNMAAIRPLPGGPSPPLTTTTRTTVPYGQTIWMMQTSGFHCWNFLVLRATSYGGDHDKLWEEFLSSMRSTTEGILLQKPIGMPKDEVTPALLMPLLRWDVLEDRTTLERVSVTDATKRFIAWRDATCVERDGDGADHTFVRAGSVARFQFFVMVDDESLTSFQEADGNMSGRAKGRRPPLVKVRVVDAGKPWTAEALDASIRSLDTLITIDKFQPRPKSLHGGRIPVVLVASTNCYWALQPQNPGAGIS</sequence>
<keyword evidence="5 7" id="KW-1133">Transmembrane helix</keyword>
<comment type="caution">
    <text evidence="8">The sequence shown here is derived from an EMBL/GenBank/DDBJ whole genome shotgun (WGS) entry which is preliminary data.</text>
</comment>
<evidence type="ECO:0000256" key="6">
    <source>
        <dbReference type="ARBA" id="ARBA00023136"/>
    </source>
</evidence>